<dbReference type="Proteomes" id="UP000008181">
    <property type="component" value="Chromosome 2"/>
</dbReference>
<feature type="region of interest" description="Disordered" evidence="1">
    <location>
        <begin position="200"/>
        <end position="312"/>
    </location>
</feature>
<protein>
    <submittedName>
        <fullName evidence="2">Uncharacterized protein</fullName>
    </submittedName>
</protein>
<dbReference type="RefSeq" id="XP_003653590.1">
    <property type="nucleotide sequence ID" value="XM_003653542.1"/>
</dbReference>
<dbReference type="AlphaFoldDB" id="G2R086"/>
<organism evidence="2 3">
    <name type="scientific">Thermothielavioides terrestris (strain ATCC 38088 / NRRL 8126)</name>
    <name type="common">Thielavia terrestris</name>
    <dbReference type="NCBI Taxonomy" id="578455"/>
    <lineage>
        <taxon>Eukaryota</taxon>
        <taxon>Fungi</taxon>
        <taxon>Dikarya</taxon>
        <taxon>Ascomycota</taxon>
        <taxon>Pezizomycotina</taxon>
        <taxon>Sordariomycetes</taxon>
        <taxon>Sordariomycetidae</taxon>
        <taxon>Sordariales</taxon>
        <taxon>Chaetomiaceae</taxon>
        <taxon>Thermothielavioides</taxon>
        <taxon>Thermothielavioides terrestris</taxon>
    </lineage>
</organism>
<feature type="compositionally biased region" description="Low complexity" evidence="1">
    <location>
        <begin position="245"/>
        <end position="255"/>
    </location>
</feature>
<dbReference type="KEGG" id="ttt:THITE_109958"/>
<evidence type="ECO:0000313" key="3">
    <source>
        <dbReference type="Proteomes" id="UP000008181"/>
    </source>
</evidence>
<proteinExistence type="predicted"/>
<dbReference type="GeneID" id="11516831"/>
<sequence>MSQEEASSTVRLGAEICLNQYEALGFLTAALEAWNSNLCRETGEAQRAVKRSHNKDLCRFVTACSSTRHISHNGRDCHTARGAGHATAKNKLTGTKMPRPGRQARCPTPPPRIGQTYCLPLMTPASAIPPFRLKASENGCRNVSELAVRRRWDQLVVPPRSDPAFLSRYLRSHLPAQHESPEVPLYGLMWLRQRMMAARPETRDATVPTRYLGIRSEETMRRRTPGLLSPSPTPINDIHLDRFSGTRSSSGHQSSDPNEENDTRQELEMQVTPRPSVPCSGRGSSSLRSHGTSSRRRSEGDSTSARTQPGREYLQLRCKDGDLWITKNTWVVSDSPPRHLDPQDSVTFLGTLSRVDAADIRRLMFSDGMQPSVVPMYLDALRARGGSSALDGLDVTTLRKACKFISADNPAPHPESWADFMKREALQLRTKWTLMRRGLPS</sequence>
<accession>G2R086</accession>
<dbReference type="EMBL" id="CP003010">
    <property type="protein sequence ID" value="AEO67254.1"/>
    <property type="molecule type" value="Genomic_DNA"/>
</dbReference>
<dbReference type="HOGENOM" id="CLU_621404_0_0_1"/>
<name>G2R086_THETT</name>
<evidence type="ECO:0000313" key="2">
    <source>
        <dbReference type="EMBL" id="AEO67254.1"/>
    </source>
</evidence>
<evidence type="ECO:0000256" key="1">
    <source>
        <dbReference type="SAM" id="MobiDB-lite"/>
    </source>
</evidence>
<reference evidence="2 3" key="1">
    <citation type="journal article" date="2011" name="Nat. Biotechnol.">
        <title>Comparative genomic analysis of the thermophilic biomass-degrading fungi Myceliophthora thermophila and Thielavia terrestris.</title>
        <authorList>
            <person name="Berka R.M."/>
            <person name="Grigoriev I.V."/>
            <person name="Otillar R."/>
            <person name="Salamov A."/>
            <person name="Grimwood J."/>
            <person name="Reid I."/>
            <person name="Ishmael N."/>
            <person name="John T."/>
            <person name="Darmond C."/>
            <person name="Moisan M.-C."/>
            <person name="Henrissat B."/>
            <person name="Coutinho P.M."/>
            <person name="Lombard V."/>
            <person name="Natvig D.O."/>
            <person name="Lindquist E."/>
            <person name="Schmutz J."/>
            <person name="Lucas S."/>
            <person name="Harris P."/>
            <person name="Powlowski J."/>
            <person name="Bellemare A."/>
            <person name="Taylor D."/>
            <person name="Butler G."/>
            <person name="de Vries R.P."/>
            <person name="Allijn I.E."/>
            <person name="van den Brink J."/>
            <person name="Ushinsky S."/>
            <person name="Storms R."/>
            <person name="Powell A.J."/>
            <person name="Paulsen I.T."/>
            <person name="Elbourne L.D.H."/>
            <person name="Baker S.E."/>
            <person name="Magnuson J."/>
            <person name="LaBoissiere S."/>
            <person name="Clutterbuck A.J."/>
            <person name="Martinez D."/>
            <person name="Wogulis M."/>
            <person name="de Leon A.L."/>
            <person name="Rey M.W."/>
            <person name="Tsang A."/>
        </authorList>
    </citation>
    <scope>NUCLEOTIDE SEQUENCE [LARGE SCALE GENOMIC DNA]</scope>
    <source>
        <strain evidence="3">ATCC 38088 / NRRL 8126</strain>
    </source>
</reference>
<gene>
    <name evidence="2" type="ORF">THITE_109958</name>
</gene>
<feature type="compositionally biased region" description="Low complexity" evidence="1">
    <location>
        <begin position="280"/>
        <end position="292"/>
    </location>
</feature>
<keyword evidence="3" id="KW-1185">Reference proteome</keyword>
<feature type="region of interest" description="Disordered" evidence="1">
    <location>
        <begin position="75"/>
        <end position="109"/>
    </location>
</feature>